<comment type="caution">
    <text evidence="2">The sequence shown here is derived from an EMBL/GenBank/DDBJ whole genome shotgun (WGS) entry which is preliminary data.</text>
</comment>
<organism evidence="2 3">
    <name type="scientific">Lolium multiflorum</name>
    <name type="common">Italian ryegrass</name>
    <name type="synonym">Lolium perenne subsp. multiflorum</name>
    <dbReference type="NCBI Taxonomy" id="4521"/>
    <lineage>
        <taxon>Eukaryota</taxon>
        <taxon>Viridiplantae</taxon>
        <taxon>Streptophyta</taxon>
        <taxon>Embryophyta</taxon>
        <taxon>Tracheophyta</taxon>
        <taxon>Spermatophyta</taxon>
        <taxon>Magnoliopsida</taxon>
        <taxon>Liliopsida</taxon>
        <taxon>Poales</taxon>
        <taxon>Poaceae</taxon>
        <taxon>BOP clade</taxon>
        <taxon>Pooideae</taxon>
        <taxon>Poodae</taxon>
        <taxon>Poeae</taxon>
        <taxon>Poeae Chloroplast Group 2 (Poeae type)</taxon>
        <taxon>Loliodinae</taxon>
        <taxon>Loliinae</taxon>
        <taxon>Lolium</taxon>
    </lineage>
</organism>
<dbReference type="Proteomes" id="UP001231189">
    <property type="component" value="Unassembled WGS sequence"/>
</dbReference>
<evidence type="ECO:0000256" key="1">
    <source>
        <dbReference type="SAM" id="MobiDB-lite"/>
    </source>
</evidence>
<name>A0AAD8VXA0_LOLMU</name>
<reference evidence="2" key="1">
    <citation type="submission" date="2023-07" db="EMBL/GenBank/DDBJ databases">
        <title>A chromosome-level genome assembly of Lolium multiflorum.</title>
        <authorList>
            <person name="Chen Y."/>
            <person name="Copetti D."/>
            <person name="Kolliker R."/>
            <person name="Studer B."/>
        </authorList>
    </citation>
    <scope>NUCLEOTIDE SEQUENCE</scope>
    <source>
        <strain evidence="2">02402/16</strain>
        <tissue evidence="2">Leaf</tissue>
    </source>
</reference>
<feature type="region of interest" description="Disordered" evidence="1">
    <location>
        <begin position="1"/>
        <end position="24"/>
    </location>
</feature>
<feature type="compositionally biased region" description="Polar residues" evidence="1">
    <location>
        <begin position="1"/>
        <end position="13"/>
    </location>
</feature>
<feature type="compositionally biased region" description="Low complexity" evidence="1">
    <location>
        <begin position="235"/>
        <end position="250"/>
    </location>
</feature>
<keyword evidence="3" id="KW-1185">Reference proteome</keyword>
<proteinExistence type="predicted"/>
<feature type="region of interest" description="Disordered" evidence="1">
    <location>
        <begin position="227"/>
        <end position="252"/>
    </location>
</feature>
<feature type="region of interest" description="Disordered" evidence="1">
    <location>
        <begin position="182"/>
        <end position="215"/>
    </location>
</feature>
<gene>
    <name evidence="2" type="ORF">QYE76_026808</name>
</gene>
<evidence type="ECO:0000313" key="3">
    <source>
        <dbReference type="Proteomes" id="UP001231189"/>
    </source>
</evidence>
<dbReference type="AlphaFoldDB" id="A0AAD8VXA0"/>
<sequence>MAILKESTSSNSGGCMGTPPASRPPTLERVIAGLLASDTNVGQLRLLVHTTVGLLPLVIAEEGGAASLVELPLRGRVLSLLHYLKRKKFLPFLPPISSSSPSWAWSSFIFAPWAWPIFVLHFLASEEAEAAIRSKNRAIHHAPDLGYRHPAAAPSCHGAPPPSGPKPLFRRLGPTIVASRAAVQATARPRTDEQQGRSHLQCCRYRRRGGEPTPTLMTAEAGEALAQEEDPAPRAGAGASSDTGAAAAASQEWLVVPPAGESRAGEFGRHRIMEMTGLPTRDLHVLDPLLSIALARHLFDGMGKTVADSGRNRFGDLTDDLLWHVTSFLPGDDALPADLPA</sequence>
<protein>
    <submittedName>
        <fullName evidence="2">Uncharacterized protein</fullName>
    </submittedName>
</protein>
<evidence type="ECO:0000313" key="2">
    <source>
        <dbReference type="EMBL" id="KAK1621291.1"/>
    </source>
</evidence>
<accession>A0AAD8VXA0</accession>
<dbReference type="EMBL" id="JAUUTY010000006">
    <property type="protein sequence ID" value="KAK1621291.1"/>
    <property type="molecule type" value="Genomic_DNA"/>
</dbReference>